<comment type="similarity">
    <text evidence="1">Belongs to the PDGF/VEGF growth factor family.</text>
</comment>
<keyword evidence="4" id="KW-0732">Signal</keyword>
<dbReference type="EMBL" id="DS469859">
    <property type="protein sequence ID" value="EDO31946.1"/>
    <property type="molecule type" value="Genomic_DNA"/>
</dbReference>
<gene>
    <name evidence="6" type="ORF">NEMVEDRAFT_v1g247798</name>
</gene>
<dbReference type="AlphaFoldDB" id="A7SWG1"/>
<dbReference type="InParanoid" id="A7SWG1"/>
<dbReference type="PhylomeDB" id="A7SWG1"/>
<dbReference type="SMART" id="SM00141">
    <property type="entry name" value="PDGF"/>
    <property type="match status" value="1"/>
</dbReference>
<proteinExistence type="inferred from homology"/>
<organism evidence="6 7">
    <name type="scientific">Nematostella vectensis</name>
    <name type="common">Starlet sea anemone</name>
    <dbReference type="NCBI Taxonomy" id="45351"/>
    <lineage>
        <taxon>Eukaryota</taxon>
        <taxon>Metazoa</taxon>
        <taxon>Cnidaria</taxon>
        <taxon>Anthozoa</taxon>
        <taxon>Hexacorallia</taxon>
        <taxon>Actiniaria</taxon>
        <taxon>Edwardsiidae</taxon>
        <taxon>Nematostella</taxon>
    </lineage>
</organism>
<evidence type="ECO:0000256" key="1">
    <source>
        <dbReference type="ARBA" id="ARBA00006686"/>
    </source>
</evidence>
<dbReference type="Gene3D" id="2.10.90.10">
    <property type="entry name" value="Cystine-knot cytokines"/>
    <property type="match status" value="1"/>
</dbReference>
<feature type="chain" id="PRO_5002713145" description="Platelet-derived growth factor (PDGF) family profile domain-containing protein" evidence="4">
    <location>
        <begin position="21"/>
        <end position="245"/>
    </location>
</feature>
<dbReference type="PANTHER" id="PTHR11633:SF1">
    <property type="entry name" value="LD28763P"/>
    <property type="match status" value="1"/>
</dbReference>
<keyword evidence="2" id="KW-0339">Growth factor</keyword>
<dbReference type="Proteomes" id="UP000001593">
    <property type="component" value="Unassembled WGS sequence"/>
</dbReference>
<dbReference type="GO" id="GO:0016020">
    <property type="term" value="C:membrane"/>
    <property type="evidence" value="ECO:0007669"/>
    <property type="project" value="InterPro"/>
</dbReference>
<protein>
    <recommendedName>
        <fullName evidence="5">Platelet-derived growth factor (PDGF) family profile domain-containing protein</fullName>
    </recommendedName>
</protein>
<dbReference type="InterPro" id="IPR000072">
    <property type="entry name" value="PDGF/VEGF_dom"/>
</dbReference>
<dbReference type="GO" id="GO:0008284">
    <property type="term" value="P:positive regulation of cell population proliferation"/>
    <property type="evidence" value="ECO:0000318"/>
    <property type="project" value="GO_Central"/>
</dbReference>
<dbReference type="eggNOG" id="ENOG502SU5Y">
    <property type="taxonomic scope" value="Eukaryota"/>
</dbReference>
<sequence length="245" mass="27328">MEGIVVVFLVASALSVNVEAVDKELDPVFCSPRPSLVPVDHPYYNYWPFFVQLNRCGGSCSTASPRIQRCQAAQWSKISHTVFNFATGKTKVLLMTNHTSCNCSCAQTPDSCTADLEKWDPDSCSCACLNPKDKTYPCPEGFRWSQSLCRCICDRAPEVCSHEKEWNVEACQCICKEEIARICNEQQKLLNPNTCTCYQDGPVLGRREKSIEEGVNVPLNCEAVIEESTCKEDAETGEKPTEEKC</sequence>
<dbReference type="InterPro" id="IPR029034">
    <property type="entry name" value="Cystine-knot_cytokine"/>
</dbReference>
<dbReference type="GO" id="GO:0070851">
    <property type="term" value="F:growth factor receptor binding"/>
    <property type="evidence" value="ECO:0000318"/>
    <property type="project" value="GO_Central"/>
</dbReference>
<dbReference type="OMA" id="CITECES"/>
<evidence type="ECO:0000259" key="5">
    <source>
        <dbReference type="SMART" id="SM00141"/>
    </source>
</evidence>
<dbReference type="HOGENOM" id="CLU_1134714_0_0_1"/>
<dbReference type="PANTHER" id="PTHR11633">
    <property type="entry name" value="PLATELET-DERIVED GROWTH FACTOR"/>
    <property type="match status" value="1"/>
</dbReference>
<evidence type="ECO:0000256" key="4">
    <source>
        <dbReference type="SAM" id="SignalP"/>
    </source>
</evidence>
<keyword evidence="3" id="KW-0497">Mitogen</keyword>
<feature type="signal peptide" evidence="4">
    <location>
        <begin position="1"/>
        <end position="20"/>
    </location>
</feature>
<feature type="domain" description="Platelet-derived growth factor (PDGF) family profile" evidence="5">
    <location>
        <begin position="28"/>
        <end position="105"/>
    </location>
</feature>
<dbReference type="GO" id="GO:0005615">
    <property type="term" value="C:extracellular space"/>
    <property type="evidence" value="ECO:0000318"/>
    <property type="project" value="GO_Central"/>
</dbReference>
<keyword evidence="7" id="KW-1185">Reference proteome</keyword>
<name>A7SWG1_NEMVE</name>
<evidence type="ECO:0000256" key="3">
    <source>
        <dbReference type="ARBA" id="ARBA00023246"/>
    </source>
</evidence>
<evidence type="ECO:0000313" key="7">
    <source>
        <dbReference type="Proteomes" id="UP000001593"/>
    </source>
</evidence>
<evidence type="ECO:0000313" key="6">
    <source>
        <dbReference type="EMBL" id="EDO31946.1"/>
    </source>
</evidence>
<dbReference type="GO" id="GO:0030335">
    <property type="term" value="P:positive regulation of cell migration"/>
    <property type="evidence" value="ECO:0000318"/>
    <property type="project" value="GO_Central"/>
</dbReference>
<evidence type="ECO:0000256" key="2">
    <source>
        <dbReference type="ARBA" id="ARBA00023030"/>
    </source>
</evidence>
<reference evidence="6 7" key="1">
    <citation type="journal article" date="2007" name="Science">
        <title>Sea anemone genome reveals ancestral eumetazoan gene repertoire and genomic organization.</title>
        <authorList>
            <person name="Putnam N.H."/>
            <person name="Srivastava M."/>
            <person name="Hellsten U."/>
            <person name="Dirks B."/>
            <person name="Chapman J."/>
            <person name="Salamov A."/>
            <person name="Terry A."/>
            <person name="Shapiro H."/>
            <person name="Lindquist E."/>
            <person name="Kapitonov V.V."/>
            <person name="Jurka J."/>
            <person name="Genikhovich G."/>
            <person name="Grigoriev I.V."/>
            <person name="Lucas S.M."/>
            <person name="Steele R.E."/>
            <person name="Finnerty J.R."/>
            <person name="Technau U."/>
            <person name="Martindale M.Q."/>
            <person name="Rokhsar D.S."/>
        </authorList>
    </citation>
    <scope>NUCLEOTIDE SEQUENCE [LARGE SCALE GENOMIC DNA]</scope>
    <source>
        <strain evidence="7">CH2 X CH6</strain>
    </source>
</reference>
<dbReference type="GO" id="GO:0008083">
    <property type="term" value="F:growth factor activity"/>
    <property type="evidence" value="ECO:0007669"/>
    <property type="project" value="UniProtKB-KW"/>
</dbReference>
<accession>A7SWG1</accession>
<dbReference type="GO" id="GO:0051781">
    <property type="term" value="P:positive regulation of cell division"/>
    <property type="evidence" value="ECO:0007669"/>
    <property type="project" value="UniProtKB-KW"/>
</dbReference>
<dbReference type="SUPFAM" id="SSF57501">
    <property type="entry name" value="Cystine-knot cytokines"/>
    <property type="match status" value="1"/>
</dbReference>